<dbReference type="PANTHER" id="PTHR42841">
    <property type="entry name" value="AMINE OXIDASE"/>
    <property type="match status" value="1"/>
</dbReference>
<sequence length="439" mass="46188">MSASSGGTDGTDGTDVLVVGAGVAGLACARDLAAAGVSVRVVEAGDAVGGRMRSDRIGGFVVDRGFQVFNTAYPQVRRRFDLKGLRLRPFTPGFLVHTPTGRLAFSDPTRRPRALPELLSGRLAGPRDVAALGLMSARDMLLPPGRLKRRPDTTARTAFADAGISEEFVERFFRPFVSGVFLEDELETSARVFHLVWRSMLRGTICLPTEGIGAVPRALAAGLPEGAVRLETPVTGLTDDGVLTAAGVEIPARAVVVATGPGPVSMLLPEVALPAYRIVTTYYHVAPRSPLGEPTLLVDTRRRFLNTCVLSDVVPAYAPPGHSLVATSVLGRDGQGRERELRAALGEAYGTGTDGWDLLTVRTIEDALPAMAPPQPLTRTSRVSPGRYVCGDHRATASVQGALASGARAAREVLRDLRELRAPGGAGGAGAGAGVSRYR</sequence>
<feature type="domain" description="Amine oxidase" evidence="1">
    <location>
        <begin position="23"/>
        <end position="414"/>
    </location>
</feature>
<evidence type="ECO:0000313" key="2">
    <source>
        <dbReference type="EMBL" id="UUY46169.1"/>
    </source>
</evidence>
<dbReference type="EMBL" id="CP102514">
    <property type="protein sequence ID" value="UUY46169.1"/>
    <property type="molecule type" value="Genomic_DNA"/>
</dbReference>
<organism evidence="2 3">
    <name type="scientific">Streptomyces yangpuensis</name>
    <dbReference type="NCBI Taxonomy" id="1648182"/>
    <lineage>
        <taxon>Bacteria</taxon>
        <taxon>Bacillati</taxon>
        <taxon>Actinomycetota</taxon>
        <taxon>Actinomycetes</taxon>
        <taxon>Kitasatosporales</taxon>
        <taxon>Streptomycetaceae</taxon>
        <taxon>Streptomyces</taxon>
    </lineage>
</organism>
<evidence type="ECO:0000313" key="3">
    <source>
        <dbReference type="Proteomes" id="UP001057738"/>
    </source>
</evidence>
<dbReference type="SUPFAM" id="SSF51905">
    <property type="entry name" value="FAD/NAD(P)-binding domain"/>
    <property type="match status" value="1"/>
</dbReference>
<dbReference type="InterPro" id="IPR002937">
    <property type="entry name" value="Amino_oxidase"/>
</dbReference>
<proteinExistence type="predicted"/>
<dbReference type="Proteomes" id="UP001057738">
    <property type="component" value="Chromosome"/>
</dbReference>
<accession>A0ABY5PPW0</accession>
<evidence type="ECO:0000259" key="1">
    <source>
        <dbReference type="Pfam" id="PF01593"/>
    </source>
</evidence>
<reference evidence="2" key="1">
    <citation type="submission" date="2022-08" db="EMBL/GenBank/DDBJ databases">
        <authorList>
            <person name="Tian L."/>
        </authorList>
    </citation>
    <scope>NUCLEOTIDE SEQUENCE</scope>
    <source>
        <strain evidence="2">CM253</strain>
    </source>
</reference>
<dbReference type="RefSeq" id="WP_257854716.1">
    <property type="nucleotide sequence ID" value="NZ_CP102514.1"/>
</dbReference>
<dbReference type="Pfam" id="PF01593">
    <property type="entry name" value="Amino_oxidase"/>
    <property type="match status" value="1"/>
</dbReference>
<gene>
    <name evidence="2" type="ORF">NRK68_02435</name>
</gene>
<protein>
    <submittedName>
        <fullName evidence="2">FAD-dependent oxidoreductase</fullName>
    </submittedName>
</protein>
<dbReference type="InterPro" id="IPR036188">
    <property type="entry name" value="FAD/NAD-bd_sf"/>
</dbReference>
<dbReference type="GeneID" id="95572295"/>
<name>A0ABY5PPW0_9ACTN</name>
<dbReference type="Gene3D" id="3.50.50.60">
    <property type="entry name" value="FAD/NAD(P)-binding domain"/>
    <property type="match status" value="1"/>
</dbReference>
<keyword evidence="3" id="KW-1185">Reference proteome</keyword>